<keyword evidence="3" id="KW-1185">Reference proteome</keyword>
<keyword evidence="1" id="KW-1133">Transmembrane helix</keyword>
<reference evidence="2 3" key="1">
    <citation type="submission" date="2016-10" db="EMBL/GenBank/DDBJ databases">
        <authorList>
            <person name="de Groot N.N."/>
        </authorList>
    </citation>
    <scope>NUCLEOTIDE SEQUENCE [LARGE SCALE GENOMIC DNA]</scope>
    <source>
        <strain evidence="3">EB21,IBRC-M 10013,KCTC 4048</strain>
    </source>
</reference>
<accession>A0A1G9XQZ6</accession>
<gene>
    <name evidence="2" type="ORF">SAMN05192554_11192</name>
</gene>
<evidence type="ECO:0000313" key="2">
    <source>
        <dbReference type="EMBL" id="SDM99188.1"/>
    </source>
</evidence>
<organism evidence="2 3">
    <name type="scientific">Haloarchaeobius iranensis</name>
    <dbReference type="NCBI Taxonomy" id="996166"/>
    <lineage>
        <taxon>Archaea</taxon>
        <taxon>Methanobacteriati</taxon>
        <taxon>Methanobacteriota</taxon>
        <taxon>Stenosarchaea group</taxon>
        <taxon>Halobacteria</taxon>
        <taxon>Halobacteriales</taxon>
        <taxon>Halorubellaceae</taxon>
        <taxon>Haloarchaeobius</taxon>
    </lineage>
</organism>
<evidence type="ECO:0000256" key="1">
    <source>
        <dbReference type="SAM" id="Phobius"/>
    </source>
</evidence>
<evidence type="ECO:0000313" key="3">
    <source>
        <dbReference type="Proteomes" id="UP000199370"/>
    </source>
</evidence>
<dbReference type="RefSeq" id="WP_089733909.1">
    <property type="nucleotide sequence ID" value="NZ_FNIA01000011.1"/>
</dbReference>
<feature type="transmembrane region" description="Helical" evidence="1">
    <location>
        <begin position="7"/>
        <end position="32"/>
    </location>
</feature>
<proteinExistence type="predicted"/>
<feature type="transmembrane region" description="Helical" evidence="1">
    <location>
        <begin position="38"/>
        <end position="60"/>
    </location>
</feature>
<dbReference type="STRING" id="996166.SAMN05192554_11192"/>
<name>A0A1G9XQZ6_9EURY</name>
<dbReference type="EMBL" id="FNIA01000011">
    <property type="protein sequence ID" value="SDM99188.1"/>
    <property type="molecule type" value="Genomic_DNA"/>
</dbReference>
<dbReference type="AlphaFoldDB" id="A0A1G9XQZ6"/>
<protein>
    <submittedName>
        <fullName evidence="2">Uncharacterized protein</fullName>
    </submittedName>
</protein>
<keyword evidence="1" id="KW-0472">Membrane</keyword>
<sequence length="90" mass="9811">MSGVVDHLVALAFGFLDGLSFAIAFGVLSLLTLTVVPWSVRVVLVVFGVGAGIGLLVTAYSTHRFHRDGQAFAAVRGLFRFWKRHVPVWL</sequence>
<keyword evidence="1" id="KW-0812">Transmembrane</keyword>
<dbReference type="Proteomes" id="UP000199370">
    <property type="component" value="Unassembled WGS sequence"/>
</dbReference>